<protein>
    <submittedName>
        <fullName evidence="1">Uncharacterized protein</fullName>
    </submittedName>
</protein>
<sequence length="43" mass="4898">MKTINENNFRKLSSKQLDETKGGAAAQFIFIIGPDGKKYKVYF</sequence>
<reference evidence="1" key="1">
    <citation type="submission" date="2019-08" db="EMBL/GenBank/DDBJ databases">
        <authorList>
            <person name="Kucharzyk K."/>
            <person name="Murdoch R.W."/>
            <person name="Higgins S."/>
            <person name="Loffler F."/>
        </authorList>
    </citation>
    <scope>NUCLEOTIDE SEQUENCE</scope>
</reference>
<dbReference type="EMBL" id="VSSQ01012889">
    <property type="protein sequence ID" value="MPM50264.1"/>
    <property type="molecule type" value="Genomic_DNA"/>
</dbReference>
<name>A0A645AKR7_9ZZZZ</name>
<accession>A0A645AKR7</accession>
<gene>
    <name evidence="1" type="ORF">SDC9_97000</name>
</gene>
<dbReference type="AlphaFoldDB" id="A0A645AKR7"/>
<comment type="caution">
    <text evidence="1">The sequence shown here is derived from an EMBL/GenBank/DDBJ whole genome shotgun (WGS) entry which is preliminary data.</text>
</comment>
<proteinExistence type="predicted"/>
<evidence type="ECO:0000313" key="1">
    <source>
        <dbReference type="EMBL" id="MPM50264.1"/>
    </source>
</evidence>
<organism evidence="1">
    <name type="scientific">bioreactor metagenome</name>
    <dbReference type="NCBI Taxonomy" id="1076179"/>
    <lineage>
        <taxon>unclassified sequences</taxon>
        <taxon>metagenomes</taxon>
        <taxon>ecological metagenomes</taxon>
    </lineage>
</organism>